<dbReference type="Proteomes" id="UP000789920">
    <property type="component" value="Unassembled WGS sequence"/>
</dbReference>
<organism evidence="1 2">
    <name type="scientific">Racocetra persica</name>
    <dbReference type="NCBI Taxonomy" id="160502"/>
    <lineage>
        <taxon>Eukaryota</taxon>
        <taxon>Fungi</taxon>
        <taxon>Fungi incertae sedis</taxon>
        <taxon>Mucoromycota</taxon>
        <taxon>Glomeromycotina</taxon>
        <taxon>Glomeromycetes</taxon>
        <taxon>Diversisporales</taxon>
        <taxon>Gigasporaceae</taxon>
        <taxon>Racocetra</taxon>
    </lineage>
</organism>
<feature type="non-terminal residue" evidence="1">
    <location>
        <position position="369"/>
    </location>
</feature>
<evidence type="ECO:0000313" key="1">
    <source>
        <dbReference type="EMBL" id="CAG8796875.1"/>
    </source>
</evidence>
<protein>
    <submittedName>
        <fullName evidence="1">19914_t:CDS:1</fullName>
    </submittedName>
</protein>
<evidence type="ECO:0000313" key="2">
    <source>
        <dbReference type="Proteomes" id="UP000789920"/>
    </source>
</evidence>
<accession>A0ACA9RKD6</accession>
<sequence length="369" mass="40589">MPGIQVDRNAILQYLDNAEVLAGFDEVTRDEFKLAPYLEKGFIDGGDVVKYYSDELGGGYEYREKGLSYEEKRALTVTTEVVSEEMIKQAISDPKVSGRILENKIGGMAKGVARKMWYEFLEKICRYDPNLYNKGSEDWLHPSSRPAARDTYYYGKVGDAPQISDKTGQLTSKIIEKDLSNLNQHEFAAAMTQLISGISEGKQNTRAGSDAKCGIDEIILILLTIIPATLDNNFQAVGMNKANDVADLYKSGKVSSAYDEKDILTLAKKDIYDFFYLGKGAIEKNDLKGKTAANVKTELDAIKGDIKTKLVDASEVNVLGWQKDILAGLDVISPLHGTGTFIFIASNIQETAKNANFGGTITLTIDNAK</sequence>
<dbReference type="EMBL" id="CAJVQC010056808">
    <property type="protein sequence ID" value="CAG8796875.1"/>
    <property type="molecule type" value="Genomic_DNA"/>
</dbReference>
<keyword evidence="2" id="KW-1185">Reference proteome</keyword>
<reference evidence="1" key="1">
    <citation type="submission" date="2021-06" db="EMBL/GenBank/DDBJ databases">
        <authorList>
            <person name="Kallberg Y."/>
            <person name="Tangrot J."/>
            <person name="Rosling A."/>
        </authorList>
    </citation>
    <scope>NUCLEOTIDE SEQUENCE</scope>
    <source>
        <strain evidence="1">MA461A</strain>
    </source>
</reference>
<name>A0ACA9RKD6_9GLOM</name>
<proteinExistence type="predicted"/>
<comment type="caution">
    <text evidence="1">The sequence shown here is derived from an EMBL/GenBank/DDBJ whole genome shotgun (WGS) entry which is preliminary data.</text>
</comment>
<gene>
    <name evidence="1" type="ORF">RPERSI_LOCUS20239</name>
</gene>